<feature type="region of interest" description="Disordered" evidence="14">
    <location>
        <begin position="1085"/>
        <end position="1224"/>
    </location>
</feature>
<evidence type="ECO:0000259" key="15">
    <source>
        <dbReference type="PROSITE" id="PS50211"/>
    </source>
</evidence>
<evidence type="ECO:0000256" key="10">
    <source>
        <dbReference type="ARBA" id="ARBA00060181"/>
    </source>
</evidence>
<dbReference type="Pfam" id="PF25328">
    <property type="entry name" value="PH_MADD"/>
    <property type="match status" value="1"/>
</dbReference>
<evidence type="ECO:0000256" key="9">
    <source>
        <dbReference type="ARBA" id="ARBA00023136"/>
    </source>
</evidence>
<feature type="compositionally biased region" description="Polar residues" evidence="14">
    <location>
        <begin position="1105"/>
        <end position="1128"/>
    </location>
</feature>
<dbReference type="InterPro" id="IPR057469">
    <property type="entry name" value="PH_MADD"/>
</dbReference>
<dbReference type="Gene3D" id="3.30.450.200">
    <property type="match status" value="1"/>
</dbReference>
<reference evidence="16" key="2">
    <citation type="submission" date="2025-09" db="UniProtKB">
        <authorList>
            <consortium name="Ensembl"/>
        </authorList>
    </citation>
    <scope>IDENTIFICATION</scope>
</reference>
<feature type="compositionally biased region" description="Polar residues" evidence="14">
    <location>
        <begin position="1135"/>
        <end position="1154"/>
    </location>
</feature>
<evidence type="ECO:0000256" key="6">
    <source>
        <dbReference type="ARBA" id="ARBA00022490"/>
    </source>
</evidence>
<dbReference type="Pfam" id="PF23629">
    <property type="entry name" value="Death_MADD"/>
    <property type="match status" value="1"/>
</dbReference>
<evidence type="ECO:0000256" key="11">
    <source>
        <dbReference type="ARBA" id="ARBA00064743"/>
    </source>
</evidence>
<dbReference type="InterPro" id="IPR056574">
    <property type="entry name" value="Death_MADD"/>
</dbReference>
<feature type="region of interest" description="Disordered" evidence="14">
    <location>
        <begin position="104"/>
        <end position="141"/>
    </location>
</feature>
<dbReference type="InterPro" id="IPR037516">
    <property type="entry name" value="Tripartite_DENN"/>
</dbReference>
<sequence length="1566" mass="173402">MEKKKMCPRLLDYLVVVGAAPSVYSDSVAQTPQLLRRYPLEDHPDFPLPPDVVFFCQPEGCLSIRQRRVSLRDDSSFVFTLTDKDSGTTRYGICVNFYRSFQRGHHRPRGDKSGHTETTSEQAGDELNSGKSPQHRRNAAKLAARNRNSTLTSLCILSHYPFFSTFRECLYILKRLVDCCSQRLTQRAGLPRATQRDTMWRVFTGALSVEEKGSQLLADLRDIESWVYRLLRSPVPIASQRRVDVEVLPQELKRALNFALPDNSRFTLVDFPLHLPLELLGVDACLQVLSCVLLEHKVILQSRDYNALSMSVMAFVAMIYPLEYMFPVIPLLPTCMASAEQLLLAPTPYIIGVPASFFLYKSDFKMPDDVWLVDLDSSKVIVPTNAESLPPLPEPEAGELKKHLKQALASMSLNTQPILNLEKFQEGQEMSLLPPGRDKASPSSTEFNPLIYGNDVDSVDVATRVAMVRFFNSPNVLQGFQMHTRTLRLFPRPVVAFQSTSFLASRPRRSLFADKLSHTQAVEFYGEWALNPTNLAFQRIHNNVFDPSLIGDKPKWYAHQLQSVVYRVYDGGSQLVEAMAAPLEDEANDSDPTDSGSDSDGYDDSSSSYSSLGDLVSEMIQGDIQGDTPNLDPPTHAALGDASEVEFQDLRDGRNAEGPLSGDGAAEPSDGQPLRSSSSTTASSSPSTIIQGVNHVSEVQNNELGEVPEIEASASAALQNPVPGVSSEQFVRPAADAGLIDPANKKQEYDNPYFEPQYGFPSEDDPDAEEQVESYTPRFIQNLNGNKAQRPLRPSSLRLPGESDGEGDSRNSSPNSTISNSSNDGFGGLMSFASNLYKNHGTSFSLSNLALPNKAAREKATPFPSLKGARAPRALVDQKSSVIKHSPTVKRESPSPQGRINNTSENQQFLKEVVQSVLDGQGVGWLNMKKVRRLLENEQLRVFVLSKLNRAVQSEEDARQEIIRDVEVSRKVYKGMLDILKCTVSSLEQSYTNAGLGGMASVFSLLEIARTHYQTKDPEKRKRSPTDSAGSPGSKESPSGRMETARPQGLLNIPHLQLPHHTTGKGARHFDTRSLNEENFIASIGAEGAKQQRPQATDAEEKKSQISADSGLSVASGSQKSDTESVTGSEPPILTRSTSQDSEASTVISNSSGETLGADSDLSSTAGDGLGGRTAPHLAQSRGTLSDSEIETNPATSSVFGKTHTLKPGAKDHGPAVAKGPPAQPMEDISMRIYLCEGLLGKERSTLWDQMQFWEDAYLDAVMLEREGMGMDQGPQEMIERYLSLGEHDRKRLEDDEDRLLATLLHNMIAYMLMLKVNKNDIRKKVRRLMGKSHIGLTYSQEINEILDKLANMNGRELSIRPSGSRHIKKQTFVVHAGTDTTGDIFFMEVCDDCIVLRSNIGTVYERWWYEKLINMTYCPKTKVLCLWRRNGQETQLNKFYTKKVRRFASFLPSGPELGGEFPVQDMKTGEGGLLQVTLEGINLKFMHSQVFIELSHIKKCNTVKGVFVLEEFVPETKEVVIHKYKTPMAHQICYSVLCLFSYVAAVKGKDADGKPKMLSPRPLPS</sequence>
<dbReference type="Proteomes" id="UP000261560">
    <property type="component" value="Unplaced"/>
</dbReference>
<feature type="region of interest" description="Disordered" evidence="14">
    <location>
        <begin position="741"/>
        <end position="823"/>
    </location>
</feature>
<feature type="region of interest" description="Disordered" evidence="14">
    <location>
        <begin position="1014"/>
        <end position="1045"/>
    </location>
</feature>
<feature type="compositionally biased region" description="Low complexity" evidence="14">
    <location>
        <begin position="676"/>
        <end position="688"/>
    </location>
</feature>
<dbReference type="InterPro" id="IPR043153">
    <property type="entry name" value="DENN_C"/>
</dbReference>
<feature type="compositionally biased region" description="Acidic residues" evidence="14">
    <location>
        <begin position="583"/>
        <end position="592"/>
    </location>
</feature>
<dbReference type="FunFam" id="3.40.50.11500:FF:000002">
    <property type="entry name" value="MAP kinase-activating death domain protein-like Protein"/>
    <property type="match status" value="1"/>
</dbReference>
<evidence type="ECO:0000256" key="3">
    <source>
        <dbReference type="ARBA" id="ARBA00005978"/>
    </source>
</evidence>
<feature type="compositionally biased region" description="Acidic residues" evidence="14">
    <location>
        <begin position="762"/>
        <end position="772"/>
    </location>
</feature>
<dbReference type="InterPro" id="IPR005113">
    <property type="entry name" value="uDENN_dom"/>
</dbReference>
<keyword evidence="6" id="KW-0963">Cytoplasm</keyword>
<protein>
    <recommendedName>
        <fullName evidence="4">MAP kinase-activating death domain protein</fullName>
    </recommendedName>
    <alternativeName>
        <fullName evidence="12">Rab3 GDP/GTP exchange factor</fullName>
    </alternativeName>
    <alternativeName>
        <fullName evidence="13">Rab3 GDP/GTP exchange protein</fullName>
    </alternativeName>
</protein>
<dbReference type="PROSITE" id="PS50211">
    <property type="entry name" value="DENN"/>
    <property type="match status" value="1"/>
</dbReference>
<dbReference type="GO" id="GO:0006915">
    <property type="term" value="P:apoptotic process"/>
    <property type="evidence" value="ECO:0007669"/>
    <property type="project" value="UniProtKB-KW"/>
</dbReference>
<feature type="domain" description="UDENN" evidence="15">
    <location>
        <begin position="12"/>
        <end position="539"/>
    </location>
</feature>
<dbReference type="Ensembl" id="ENSOMET00000008712.1">
    <property type="protein sequence ID" value="ENSOMEP00000004705.1"/>
    <property type="gene ID" value="ENSOMEG00000005888.1"/>
</dbReference>
<comment type="subcellular location">
    <subcellularLocation>
        <location evidence="1">Cell membrane</location>
    </subcellularLocation>
    <subcellularLocation>
        <location evidence="2">Cytoplasm</location>
    </subcellularLocation>
</comment>
<dbReference type="InterPro" id="IPR005112">
    <property type="entry name" value="dDENN_dom"/>
</dbReference>
<feature type="region of interest" description="Disordered" evidence="14">
    <location>
        <begin position="653"/>
        <end position="688"/>
    </location>
</feature>
<feature type="compositionally biased region" description="Low complexity" evidence="14">
    <location>
        <begin position="593"/>
        <end position="611"/>
    </location>
</feature>
<dbReference type="GeneTree" id="ENSGT00940000156718"/>
<comment type="subunit">
    <text evidence="11">Interacts (via death domain) with TNFRSF1A (via death domain). Interacts with PIDD1. Interacts with YWHAZ. Interacts (via death domain) with KIF1B; links the motor KIF1B to Rab3-carrying vesicles in anterograde synaptic vesicle transport. Interacts with KIF1A. Interacts (via uDENN domain) with RAB3A, RAB3B, RAB3C and RAB3D; the GTP-bound form of the Rab proteins is preferred for interaction.</text>
</comment>
<feature type="compositionally biased region" description="Polar residues" evidence="14">
    <location>
        <begin position="1181"/>
        <end position="1200"/>
    </location>
</feature>
<evidence type="ECO:0000313" key="16">
    <source>
        <dbReference type="Ensembl" id="ENSOMEP00000004705.1"/>
    </source>
</evidence>
<dbReference type="GO" id="GO:0005829">
    <property type="term" value="C:cytosol"/>
    <property type="evidence" value="ECO:0007669"/>
    <property type="project" value="TreeGrafter"/>
</dbReference>
<dbReference type="GO" id="GO:0005886">
    <property type="term" value="C:plasma membrane"/>
    <property type="evidence" value="ECO:0007669"/>
    <property type="project" value="UniProtKB-SubCell"/>
</dbReference>
<feature type="compositionally biased region" description="Polar residues" evidence="14">
    <location>
        <begin position="1026"/>
        <end position="1037"/>
    </location>
</feature>
<feature type="region of interest" description="Disordered" evidence="14">
    <location>
        <begin position="583"/>
        <end position="611"/>
    </location>
</feature>
<keyword evidence="9" id="KW-0472">Membrane</keyword>
<evidence type="ECO:0000256" key="1">
    <source>
        <dbReference type="ARBA" id="ARBA00004236"/>
    </source>
</evidence>
<evidence type="ECO:0000256" key="7">
    <source>
        <dbReference type="ARBA" id="ARBA00022658"/>
    </source>
</evidence>
<feature type="region of interest" description="Disordered" evidence="14">
    <location>
        <begin position="861"/>
        <end position="902"/>
    </location>
</feature>
<evidence type="ECO:0000256" key="13">
    <source>
        <dbReference type="ARBA" id="ARBA00081633"/>
    </source>
</evidence>
<feature type="compositionally biased region" description="Low complexity" evidence="14">
    <location>
        <begin position="810"/>
        <end position="823"/>
    </location>
</feature>
<dbReference type="SMART" id="SM00800">
    <property type="entry name" value="uDENN"/>
    <property type="match status" value="1"/>
</dbReference>
<evidence type="ECO:0000313" key="17">
    <source>
        <dbReference type="Proteomes" id="UP000261560"/>
    </source>
</evidence>
<keyword evidence="5" id="KW-1003">Cell membrane</keyword>
<evidence type="ECO:0000256" key="4">
    <source>
        <dbReference type="ARBA" id="ARBA00017868"/>
    </source>
</evidence>
<evidence type="ECO:0000256" key="12">
    <source>
        <dbReference type="ARBA" id="ARBA00079552"/>
    </source>
</evidence>
<comment type="similarity">
    <text evidence="3">Belongs to the MADD family.</text>
</comment>
<dbReference type="InterPro" id="IPR001194">
    <property type="entry name" value="cDENN_dom"/>
</dbReference>
<evidence type="ECO:0000256" key="8">
    <source>
        <dbReference type="ARBA" id="ARBA00022703"/>
    </source>
</evidence>
<proteinExistence type="inferred from homology"/>
<evidence type="ECO:0000256" key="2">
    <source>
        <dbReference type="ARBA" id="ARBA00004496"/>
    </source>
</evidence>
<dbReference type="Pfam" id="PF02141">
    <property type="entry name" value="DENN"/>
    <property type="match status" value="1"/>
</dbReference>
<reference evidence="16" key="1">
    <citation type="submission" date="2025-08" db="UniProtKB">
        <authorList>
            <consortium name="Ensembl"/>
        </authorList>
    </citation>
    <scope>IDENTIFICATION</scope>
</reference>
<evidence type="ECO:0000256" key="5">
    <source>
        <dbReference type="ARBA" id="ARBA00022475"/>
    </source>
</evidence>
<name>A0A3B3BGV2_ORYME</name>
<keyword evidence="8" id="KW-0053">Apoptosis</keyword>
<dbReference type="SMART" id="SM00799">
    <property type="entry name" value="DENN"/>
    <property type="match status" value="1"/>
</dbReference>
<comment type="function">
    <text evidence="10">Guanyl-nucleotide exchange factor that regulates small GTPases of the Rab family. Converts GDP-bound inactive form of RAB27A and RAB27B to the GTP-bound active forms. Converts GDP-bound inactive form of RAB3A, RAB3C and RAB3D to the GTP-bound active forms, GTPases involved in synaptic vesicle exocytosis and vesicle secretion. Plays a role in synaptic vesicle formation and in vesicle trafficking at the neuromuscular junction. Involved in up-regulating a post-docking step of synaptic exocytosis in central synapses. Probably by binding to the motor proteins KIF1B and KIF1A, mediates motor-dependent transport of GTP-RAB3A-positive vesicles to the presynaptic nerve terminals. Plays a role in TNFA-mediated activation of the MAPK pathway, including ERK1/2. May link TNFRSF1A with MAP kinase activation. May be involved in the regulation of TNFA-induced apoptosis.</text>
</comment>
<accession>A0A3B3BGV2</accession>
<keyword evidence="7" id="KW-0344">Guanine-nucleotide releasing factor</keyword>
<dbReference type="GO" id="GO:0032483">
    <property type="term" value="P:regulation of Rab protein signal transduction"/>
    <property type="evidence" value="ECO:0007669"/>
    <property type="project" value="TreeGrafter"/>
</dbReference>
<dbReference type="GO" id="GO:0005085">
    <property type="term" value="F:guanyl-nucleotide exchange factor activity"/>
    <property type="evidence" value="ECO:0007669"/>
    <property type="project" value="UniProtKB-KW"/>
</dbReference>
<dbReference type="PANTHER" id="PTHR13008">
    <property type="entry name" value="MAP-KINASE ACTIVATING DEATH DOMAIN PROTEIN MADD /DENN/AEX-3 C.ELEGANS"/>
    <property type="match status" value="1"/>
</dbReference>
<dbReference type="PANTHER" id="PTHR13008:SF7">
    <property type="entry name" value="MAP KINASE-ACTIVATING DEATH DOMAIN PROTEIN"/>
    <property type="match status" value="1"/>
</dbReference>
<keyword evidence="17" id="KW-1185">Reference proteome</keyword>
<dbReference type="GO" id="GO:0042981">
    <property type="term" value="P:regulation of apoptotic process"/>
    <property type="evidence" value="ECO:0007669"/>
    <property type="project" value="TreeGrafter"/>
</dbReference>
<dbReference type="Gene3D" id="3.40.50.11500">
    <property type="match status" value="1"/>
</dbReference>
<organism evidence="16 17">
    <name type="scientific">Oryzias melastigma</name>
    <name type="common">Marine medaka</name>
    <dbReference type="NCBI Taxonomy" id="30732"/>
    <lineage>
        <taxon>Eukaryota</taxon>
        <taxon>Metazoa</taxon>
        <taxon>Chordata</taxon>
        <taxon>Craniata</taxon>
        <taxon>Vertebrata</taxon>
        <taxon>Euteleostomi</taxon>
        <taxon>Actinopterygii</taxon>
        <taxon>Neopterygii</taxon>
        <taxon>Teleostei</taxon>
        <taxon>Neoteleostei</taxon>
        <taxon>Acanthomorphata</taxon>
        <taxon>Ovalentaria</taxon>
        <taxon>Atherinomorphae</taxon>
        <taxon>Beloniformes</taxon>
        <taxon>Adrianichthyidae</taxon>
        <taxon>Oryziinae</taxon>
        <taxon>Oryzias</taxon>
    </lineage>
</organism>
<dbReference type="Pfam" id="PF03456">
    <property type="entry name" value="uDENN"/>
    <property type="match status" value="1"/>
</dbReference>
<evidence type="ECO:0000256" key="14">
    <source>
        <dbReference type="SAM" id="MobiDB-lite"/>
    </source>
</evidence>
<dbReference type="InterPro" id="IPR039980">
    <property type="entry name" value="MADD"/>
</dbReference>
<dbReference type="SMART" id="SM00801">
    <property type="entry name" value="dDENN"/>
    <property type="match status" value="1"/>
</dbReference>